<reference evidence="6 7" key="1">
    <citation type="submission" date="2017-04" db="EMBL/GenBank/DDBJ databases">
        <authorList>
            <person name="Afonso C.L."/>
            <person name="Miller P.J."/>
            <person name="Scott M.A."/>
            <person name="Spackman E."/>
            <person name="Goraichik I."/>
            <person name="Dimitrov K.M."/>
            <person name="Suarez D.L."/>
            <person name="Swayne D.E."/>
        </authorList>
    </citation>
    <scope>NUCLEOTIDE SEQUENCE [LARGE SCALE GENOMIC DNA]</scope>
    <source>
        <strain evidence="6 7">DSM 22418</strain>
    </source>
</reference>
<evidence type="ECO:0000256" key="1">
    <source>
        <dbReference type="ARBA" id="ARBA00004651"/>
    </source>
</evidence>
<dbReference type="Proteomes" id="UP000192980">
    <property type="component" value="Unassembled WGS sequence"/>
</dbReference>
<evidence type="ECO:0000256" key="3">
    <source>
        <dbReference type="ARBA" id="ARBA00022692"/>
    </source>
</evidence>
<dbReference type="PANTHER" id="PTHR42920">
    <property type="entry name" value="OS03G0707200 PROTEIN-RELATED"/>
    <property type="match status" value="1"/>
</dbReference>
<dbReference type="InterPro" id="IPR037185">
    <property type="entry name" value="EmrE-like"/>
</dbReference>
<dbReference type="Pfam" id="PF00892">
    <property type="entry name" value="EamA"/>
    <property type="match status" value="2"/>
</dbReference>
<evidence type="ECO:0000256" key="5">
    <source>
        <dbReference type="ARBA" id="ARBA00023136"/>
    </source>
</evidence>
<keyword evidence="3" id="KW-0812">Transmembrane</keyword>
<dbReference type="GO" id="GO:0005886">
    <property type="term" value="C:plasma membrane"/>
    <property type="evidence" value="ECO:0007669"/>
    <property type="project" value="UniProtKB-SubCell"/>
</dbReference>
<evidence type="ECO:0000313" key="7">
    <source>
        <dbReference type="Proteomes" id="UP000192980"/>
    </source>
</evidence>
<dbReference type="RefSeq" id="WP_085473608.1">
    <property type="nucleotide sequence ID" value="NZ_CP038029.1"/>
</dbReference>
<sequence>MDNKKEITESRRSYFLAAFLAPLIWGFMSIPVRLIKGWPADDILNYRILSALVILWAFIFLFRRPVLRQDIARLRSMPPKERKKIMVLTFMAAIFIFGNWFTYIYAINNISIQSAAFAYMLCPLITTFAAYFILKEELTKQKWVALTIAFISVCLLATGSVTQVLWSVAIAALYTFYLIIQRVIQGFDKLNLLAVQLLLCSLFIIPILLFQGHEIPQSVLFWVVIVIIAVVFTIIPLFLSMYALIKISSSTTGILLYINPIIAFLIAIFYFKEEIDPRKYIAYALLLIAIMLFNGNVLQRLFSKKEQ</sequence>
<dbReference type="InterPro" id="IPR000620">
    <property type="entry name" value="EamA_dom"/>
</dbReference>
<dbReference type="STRING" id="561061.SAMN05660862_2892"/>
<keyword evidence="2" id="KW-1003">Cell membrane</keyword>
<dbReference type="EMBL" id="FXAU01000005">
    <property type="protein sequence ID" value="SMG40427.1"/>
    <property type="molecule type" value="Genomic_DNA"/>
</dbReference>
<evidence type="ECO:0000256" key="4">
    <source>
        <dbReference type="ARBA" id="ARBA00022989"/>
    </source>
</evidence>
<evidence type="ECO:0000313" key="6">
    <source>
        <dbReference type="EMBL" id="SMG40427.1"/>
    </source>
</evidence>
<dbReference type="SUPFAM" id="SSF103481">
    <property type="entry name" value="Multidrug resistance efflux transporter EmrE"/>
    <property type="match status" value="2"/>
</dbReference>
<name>A0A1X7KHF6_9SPHI</name>
<keyword evidence="5" id="KW-0472">Membrane</keyword>
<comment type="subcellular location">
    <subcellularLocation>
        <location evidence="1">Cell membrane</location>
        <topology evidence="1">Multi-pass membrane protein</topology>
    </subcellularLocation>
</comment>
<keyword evidence="4" id="KW-1133">Transmembrane helix</keyword>
<evidence type="ECO:0000256" key="2">
    <source>
        <dbReference type="ARBA" id="ARBA00022475"/>
    </source>
</evidence>
<dbReference type="InterPro" id="IPR051258">
    <property type="entry name" value="Diverse_Substrate_Transporter"/>
</dbReference>
<dbReference type="OrthoDB" id="369870at2"/>
<accession>A0A1X7KHF6</accession>
<protein>
    <submittedName>
        <fullName evidence="6">Chloramphenicol-sensitive protein RarD</fullName>
    </submittedName>
</protein>
<proteinExistence type="predicted"/>
<dbReference type="AlphaFoldDB" id="A0A1X7KHF6"/>
<keyword evidence="7" id="KW-1185">Reference proteome</keyword>
<organism evidence="6 7">
    <name type="scientific">Sphingobacterium psychroaquaticum</name>
    <dbReference type="NCBI Taxonomy" id="561061"/>
    <lineage>
        <taxon>Bacteria</taxon>
        <taxon>Pseudomonadati</taxon>
        <taxon>Bacteroidota</taxon>
        <taxon>Sphingobacteriia</taxon>
        <taxon>Sphingobacteriales</taxon>
        <taxon>Sphingobacteriaceae</taxon>
        <taxon>Sphingobacterium</taxon>
    </lineage>
</organism>
<gene>
    <name evidence="6" type="ORF">SAMN05660862_2892</name>
</gene>
<dbReference type="PANTHER" id="PTHR42920:SF5">
    <property type="entry name" value="EAMA DOMAIN-CONTAINING PROTEIN"/>
    <property type="match status" value="1"/>
</dbReference>